<accession>A0ABN7X139</accession>
<reference evidence="2 3" key="1">
    <citation type="submission" date="2021-06" db="EMBL/GenBank/DDBJ databases">
        <authorList>
            <person name="Kallberg Y."/>
            <person name="Tangrot J."/>
            <person name="Rosling A."/>
        </authorList>
    </citation>
    <scope>NUCLEOTIDE SEQUENCE [LARGE SCALE GENOMIC DNA]</scope>
    <source>
        <strain evidence="2 3">120-4 pot B 10/14</strain>
    </source>
</reference>
<organism evidence="2 3">
    <name type="scientific">Gigaspora margarita</name>
    <dbReference type="NCBI Taxonomy" id="4874"/>
    <lineage>
        <taxon>Eukaryota</taxon>
        <taxon>Fungi</taxon>
        <taxon>Fungi incertae sedis</taxon>
        <taxon>Mucoromycota</taxon>
        <taxon>Glomeromycotina</taxon>
        <taxon>Glomeromycetes</taxon>
        <taxon>Diversisporales</taxon>
        <taxon>Gigasporaceae</taxon>
        <taxon>Gigaspora</taxon>
    </lineage>
</organism>
<feature type="region of interest" description="Disordered" evidence="1">
    <location>
        <begin position="26"/>
        <end position="45"/>
    </location>
</feature>
<evidence type="ECO:0000313" key="3">
    <source>
        <dbReference type="Proteomes" id="UP000789901"/>
    </source>
</evidence>
<keyword evidence="3" id="KW-1185">Reference proteome</keyword>
<feature type="non-terminal residue" evidence="2">
    <location>
        <position position="45"/>
    </location>
</feature>
<evidence type="ECO:0000313" key="2">
    <source>
        <dbReference type="EMBL" id="CAG8845477.1"/>
    </source>
</evidence>
<sequence length="45" mass="5370">IVIIDNEEENDILTTDIVIHLRKDINNDENYDDCEDQQHNSKTKR</sequence>
<gene>
    <name evidence="2" type="ORF">GMARGA_LOCUS37660</name>
</gene>
<name>A0ABN7X139_GIGMA</name>
<protein>
    <submittedName>
        <fullName evidence="2">37956_t:CDS:1</fullName>
    </submittedName>
</protein>
<comment type="caution">
    <text evidence="2">The sequence shown here is derived from an EMBL/GenBank/DDBJ whole genome shotgun (WGS) entry which is preliminary data.</text>
</comment>
<feature type="non-terminal residue" evidence="2">
    <location>
        <position position="1"/>
    </location>
</feature>
<dbReference type="EMBL" id="CAJVQB010079700">
    <property type="protein sequence ID" value="CAG8845477.1"/>
    <property type="molecule type" value="Genomic_DNA"/>
</dbReference>
<dbReference type="Proteomes" id="UP000789901">
    <property type="component" value="Unassembled WGS sequence"/>
</dbReference>
<proteinExistence type="predicted"/>
<evidence type="ECO:0000256" key="1">
    <source>
        <dbReference type="SAM" id="MobiDB-lite"/>
    </source>
</evidence>